<evidence type="ECO:0000256" key="1">
    <source>
        <dbReference type="ARBA" id="ARBA00022481"/>
    </source>
</evidence>
<evidence type="ECO:0000256" key="2">
    <source>
        <dbReference type="ARBA" id="ARBA00022723"/>
    </source>
</evidence>
<keyword evidence="1" id="KW-0488">Methylation</keyword>
<evidence type="ECO:0000313" key="9">
    <source>
        <dbReference type="Proteomes" id="UP000250321"/>
    </source>
</evidence>
<evidence type="ECO:0000256" key="6">
    <source>
        <dbReference type="SAM" id="MobiDB-lite"/>
    </source>
</evidence>
<feature type="region of interest" description="Disordered" evidence="6">
    <location>
        <begin position="86"/>
        <end position="164"/>
    </location>
</feature>
<feature type="compositionally biased region" description="Acidic residues" evidence="6">
    <location>
        <begin position="143"/>
        <end position="164"/>
    </location>
</feature>
<dbReference type="GO" id="GO:0046872">
    <property type="term" value="F:metal ion binding"/>
    <property type="evidence" value="ECO:0007669"/>
    <property type="project" value="UniProtKB-KW"/>
</dbReference>
<name>A0A315A4W4_PRUYE</name>
<dbReference type="Gene3D" id="3.30.70.100">
    <property type="match status" value="1"/>
</dbReference>
<keyword evidence="3" id="KW-0449">Lipoprotein</keyword>
<dbReference type="OrthoDB" id="689350at2759"/>
<reference evidence="8 9" key="1">
    <citation type="submission" date="2018-02" db="EMBL/GenBank/DDBJ databases">
        <title>Draft genome of wild Prunus yedoensis var. nudiflora.</title>
        <authorList>
            <person name="Baek S."/>
            <person name="Kim J.-H."/>
            <person name="Choi K."/>
            <person name="Kim G.-B."/>
            <person name="Cho A."/>
            <person name="Jang H."/>
            <person name="Shin C.-H."/>
            <person name="Yu H.-J."/>
            <person name="Mun J.-H."/>
        </authorList>
    </citation>
    <scope>NUCLEOTIDE SEQUENCE [LARGE SCALE GENOMIC DNA]</scope>
    <source>
        <strain evidence="9">cv. Jeju island</strain>
        <tissue evidence="8">Leaf</tissue>
    </source>
</reference>
<feature type="compositionally biased region" description="Low complexity" evidence="6">
    <location>
        <begin position="104"/>
        <end position="128"/>
    </location>
</feature>
<organism evidence="8 9">
    <name type="scientific">Prunus yedoensis var. nudiflora</name>
    <dbReference type="NCBI Taxonomy" id="2094558"/>
    <lineage>
        <taxon>Eukaryota</taxon>
        <taxon>Viridiplantae</taxon>
        <taxon>Streptophyta</taxon>
        <taxon>Embryophyta</taxon>
        <taxon>Tracheophyta</taxon>
        <taxon>Spermatophyta</taxon>
        <taxon>Magnoliopsida</taxon>
        <taxon>eudicotyledons</taxon>
        <taxon>Gunneridae</taxon>
        <taxon>Pentapetalae</taxon>
        <taxon>rosids</taxon>
        <taxon>fabids</taxon>
        <taxon>Rosales</taxon>
        <taxon>Rosaceae</taxon>
        <taxon>Amygdaloideae</taxon>
        <taxon>Amygdaleae</taxon>
        <taxon>Prunus</taxon>
    </lineage>
</organism>
<accession>A0A315A4W4</accession>
<dbReference type="STRING" id="2094558.A0A315A4W4"/>
<keyword evidence="9" id="KW-1185">Reference proteome</keyword>
<gene>
    <name evidence="8" type="ORF">Pyn_31341</name>
</gene>
<dbReference type="PANTHER" id="PTHR45868">
    <property type="entry name" value="HEAVY METAL-ASSOCIATED ISOPRENYLATED PLANT PROTEIN 33-RELATED"/>
    <property type="match status" value="1"/>
</dbReference>
<dbReference type="InterPro" id="IPR006121">
    <property type="entry name" value="HMA_dom"/>
</dbReference>
<dbReference type="SUPFAM" id="SSF55008">
    <property type="entry name" value="HMA, heavy metal-associated domain"/>
    <property type="match status" value="1"/>
</dbReference>
<dbReference type="InterPro" id="IPR036163">
    <property type="entry name" value="HMA_dom_sf"/>
</dbReference>
<sequence length="194" mass="21657">MSKHEVMDLQRSVYKVNICCLGCRGKVKKALKIEGVYNSIIDADQGMVTVIGNFDPIRFIKKLKKEGKHAELLGVQRVSNNNQAQLNNQMPAGKGGQDNKSQKPKGGQQQQQAQQQQQQQFKGGKAMKMPPPKDQKSVKFNLPEDEFGGSDDEYDSEFGDEEFDDEFGDDVMMMMMNKSLGMAMAITSSSNPIR</sequence>
<dbReference type="Pfam" id="PF00403">
    <property type="entry name" value="HMA"/>
    <property type="match status" value="1"/>
</dbReference>
<dbReference type="AlphaFoldDB" id="A0A315A4W4"/>
<proteinExistence type="inferred from homology"/>
<comment type="caution">
    <text evidence="8">The sequence shown here is derived from an EMBL/GenBank/DDBJ whole genome shotgun (WGS) entry which is preliminary data.</text>
</comment>
<evidence type="ECO:0000256" key="4">
    <source>
        <dbReference type="ARBA" id="ARBA00023289"/>
    </source>
</evidence>
<evidence type="ECO:0000259" key="7">
    <source>
        <dbReference type="Pfam" id="PF00403"/>
    </source>
</evidence>
<dbReference type="Proteomes" id="UP000250321">
    <property type="component" value="Unassembled WGS sequence"/>
</dbReference>
<comment type="similarity">
    <text evidence="5">Belongs to the HIPP family.</text>
</comment>
<evidence type="ECO:0000313" key="8">
    <source>
        <dbReference type="EMBL" id="PQQ09196.1"/>
    </source>
</evidence>
<evidence type="ECO:0000256" key="3">
    <source>
        <dbReference type="ARBA" id="ARBA00023288"/>
    </source>
</evidence>
<dbReference type="CDD" id="cd00371">
    <property type="entry name" value="HMA"/>
    <property type="match status" value="1"/>
</dbReference>
<protein>
    <recommendedName>
        <fullName evidence="7">HMA domain-containing protein</fullName>
    </recommendedName>
</protein>
<evidence type="ECO:0000256" key="5">
    <source>
        <dbReference type="ARBA" id="ARBA00024045"/>
    </source>
</evidence>
<feature type="domain" description="HMA" evidence="7">
    <location>
        <begin position="14"/>
        <end position="69"/>
    </location>
</feature>
<keyword evidence="4" id="KW-0636">Prenylation</keyword>
<dbReference type="EMBL" id="PJQY01000637">
    <property type="protein sequence ID" value="PQQ09196.1"/>
    <property type="molecule type" value="Genomic_DNA"/>
</dbReference>
<dbReference type="PANTHER" id="PTHR45868:SF83">
    <property type="entry name" value="HEAVY METAL-ASSOCIATED ISOPRENYLATED PLANT PROTEIN 33"/>
    <property type="match status" value="1"/>
</dbReference>
<keyword evidence="2" id="KW-0479">Metal-binding</keyword>